<comment type="similarity">
    <text evidence="4 9">Belongs to the SurE nucleotidase family.</text>
</comment>
<comment type="function">
    <text evidence="9">Nucleotidase that shows phosphatase activity on nucleoside 5'-monophosphates.</text>
</comment>
<dbReference type="GO" id="GO:0046872">
    <property type="term" value="F:metal ion binding"/>
    <property type="evidence" value="ECO:0007669"/>
    <property type="project" value="UniProtKB-UniRule"/>
</dbReference>
<gene>
    <name evidence="9 11" type="primary">surE</name>
    <name evidence="11" type="ORF">AN618_23720</name>
</gene>
<dbReference type="PATRIC" id="fig|520764.3.peg.2562"/>
<dbReference type="PANTHER" id="PTHR30457:SF12">
    <property type="entry name" value="5'_3'-NUCLEOTIDASE SURE"/>
    <property type="match status" value="1"/>
</dbReference>
<evidence type="ECO:0000256" key="8">
    <source>
        <dbReference type="ARBA" id="ARBA00022801"/>
    </source>
</evidence>
<evidence type="ECO:0000256" key="6">
    <source>
        <dbReference type="ARBA" id="ARBA00022723"/>
    </source>
</evidence>
<keyword evidence="8 9" id="KW-0378">Hydrolase</keyword>
<dbReference type="NCBIfam" id="NF001492">
    <property type="entry name" value="PRK00346.2-2"/>
    <property type="match status" value="1"/>
</dbReference>
<evidence type="ECO:0000256" key="7">
    <source>
        <dbReference type="ARBA" id="ARBA00022741"/>
    </source>
</evidence>
<dbReference type="EMBL" id="LOED01000055">
    <property type="protein sequence ID" value="KXG74229.1"/>
    <property type="molecule type" value="Genomic_DNA"/>
</dbReference>
<evidence type="ECO:0000256" key="9">
    <source>
        <dbReference type="HAMAP-Rule" id="MF_00060"/>
    </source>
</evidence>
<dbReference type="GO" id="GO:0005737">
    <property type="term" value="C:cytoplasm"/>
    <property type="evidence" value="ECO:0007669"/>
    <property type="project" value="UniProtKB-SubCell"/>
</dbReference>
<dbReference type="Proteomes" id="UP000070427">
    <property type="component" value="Unassembled WGS sequence"/>
</dbReference>
<evidence type="ECO:0000313" key="11">
    <source>
        <dbReference type="EMBL" id="KXG74229.1"/>
    </source>
</evidence>
<comment type="caution">
    <text evidence="11">The sequence shown here is derived from an EMBL/GenBank/DDBJ whole genome shotgun (WGS) entry which is preliminary data.</text>
</comment>
<keyword evidence="7 9" id="KW-0547">Nucleotide-binding</keyword>
<evidence type="ECO:0000259" key="10">
    <source>
        <dbReference type="Pfam" id="PF01975"/>
    </source>
</evidence>
<dbReference type="GO" id="GO:0008254">
    <property type="term" value="F:3'-nucleotidase activity"/>
    <property type="evidence" value="ECO:0007669"/>
    <property type="project" value="TreeGrafter"/>
</dbReference>
<dbReference type="EC" id="3.1.3.5" evidence="9"/>
<feature type="binding site" evidence="9">
    <location>
        <position position="9"/>
    </location>
    <ligand>
        <name>a divalent metal cation</name>
        <dbReference type="ChEBI" id="CHEBI:60240"/>
    </ligand>
</feature>
<accession>A0A140L104</accession>
<dbReference type="PANTHER" id="PTHR30457">
    <property type="entry name" value="5'-NUCLEOTIDASE SURE"/>
    <property type="match status" value="1"/>
</dbReference>
<feature type="binding site" evidence="9">
    <location>
        <position position="96"/>
    </location>
    <ligand>
        <name>a divalent metal cation</name>
        <dbReference type="ChEBI" id="CHEBI:60240"/>
    </ligand>
</feature>
<organism evidence="11 12">
    <name type="scientific">Fervidicola ferrireducens</name>
    <dbReference type="NCBI Taxonomy" id="520764"/>
    <lineage>
        <taxon>Bacteria</taxon>
        <taxon>Bacillati</taxon>
        <taxon>Bacillota</taxon>
        <taxon>Clostridia</taxon>
        <taxon>Thermosediminibacterales</taxon>
        <taxon>Thermosediminibacteraceae</taxon>
        <taxon>Fervidicola</taxon>
    </lineage>
</organism>
<dbReference type="STRING" id="520764.AN618_23720"/>
<sequence>MNILITNDDGIYAEGLLMLAREISKIAKVTVVAPDRERSATAHAITMHKPLRVEKAELRNCSVESWMVNGTPSDCVKLALDALLNDAPDLVLSGINRGPNLGTDVIYSGTVSAAIEAAIYGIPAVAVSVAAYENVSYEYPAQFVRKLCEVLKEKQFPKDTLLNVNIPPLDAEDIAGVLITRLGNRKYKNCFDRRQDPRGKTYYWLAGEVVEDLEDETSDVWAIKNNYISITPIHFDLTNYEVIDSIKKWELKPLL</sequence>
<dbReference type="InParanoid" id="A0A140L104"/>
<comment type="subcellular location">
    <subcellularLocation>
        <location evidence="3 9">Cytoplasm</location>
    </subcellularLocation>
</comment>
<dbReference type="Gene3D" id="3.40.1210.10">
    <property type="entry name" value="Survival protein SurE-like phosphatase/nucleotidase"/>
    <property type="match status" value="1"/>
</dbReference>
<dbReference type="InterPro" id="IPR036523">
    <property type="entry name" value="SurE-like_sf"/>
</dbReference>
<comment type="cofactor">
    <cofactor evidence="9">
        <name>a divalent metal cation</name>
        <dbReference type="ChEBI" id="CHEBI:60240"/>
    </cofactor>
    <text evidence="9">Binds 1 divalent metal cation per subunit.</text>
</comment>
<keyword evidence="5 9" id="KW-0963">Cytoplasm</keyword>
<dbReference type="InterPro" id="IPR030048">
    <property type="entry name" value="SurE"/>
</dbReference>
<evidence type="ECO:0000313" key="12">
    <source>
        <dbReference type="Proteomes" id="UP000070427"/>
    </source>
</evidence>
<evidence type="ECO:0000256" key="3">
    <source>
        <dbReference type="ARBA" id="ARBA00004496"/>
    </source>
</evidence>
<protein>
    <recommendedName>
        <fullName evidence="9">5'-nucleotidase SurE</fullName>
        <ecNumber evidence="9">3.1.3.5</ecNumber>
    </recommendedName>
    <alternativeName>
        <fullName evidence="9">Nucleoside 5'-monophosphate phosphohydrolase</fullName>
    </alternativeName>
</protein>
<evidence type="ECO:0000256" key="1">
    <source>
        <dbReference type="ARBA" id="ARBA00000815"/>
    </source>
</evidence>
<dbReference type="RefSeq" id="WP_066355466.1">
    <property type="nucleotide sequence ID" value="NZ_LOED01000055.1"/>
</dbReference>
<keyword evidence="12" id="KW-1185">Reference proteome</keyword>
<dbReference type="InterPro" id="IPR002828">
    <property type="entry name" value="SurE-like_Pase/nucleotidase"/>
</dbReference>
<dbReference type="AlphaFoldDB" id="A0A140L104"/>
<name>A0A140L104_9FIRM</name>
<dbReference type="FunFam" id="3.40.1210.10:FF:000001">
    <property type="entry name" value="5'/3'-nucleotidase SurE"/>
    <property type="match status" value="1"/>
</dbReference>
<proteinExistence type="inferred from homology"/>
<feature type="domain" description="Survival protein SurE-like phosphatase/nucleotidase" evidence="10">
    <location>
        <begin position="3"/>
        <end position="188"/>
    </location>
</feature>
<dbReference type="HAMAP" id="MF_00060">
    <property type="entry name" value="SurE"/>
    <property type="match status" value="1"/>
</dbReference>
<feature type="binding site" evidence="9">
    <location>
        <position position="39"/>
    </location>
    <ligand>
        <name>a divalent metal cation</name>
        <dbReference type="ChEBI" id="CHEBI:60240"/>
    </ligand>
</feature>
<comment type="catalytic activity">
    <reaction evidence="1 9">
        <text>a ribonucleoside 5'-phosphate + H2O = a ribonucleoside + phosphate</text>
        <dbReference type="Rhea" id="RHEA:12484"/>
        <dbReference type="ChEBI" id="CHEBI:15377"/>
        <dbReference type="ChEBI" id="CHEBI:18254"/>
        <dbReference type="ChEBI" id="CHEBI:43474"/>
        <dbReference type="ChEBI" id="CHEBI:58043"/>
        <dbReference type="EC" id="3.1.3.5"/>
    </reaction>
</comment>
<evidence type="ECO:0000256" key="2">
    <source>
        <dbReference type="ARBA" id="ARBA00001946"/>
    </source>
</evidence>
<comment type="cofactor">
    <cofactor evidence="2">
        <name>Mg(2+)</name>
        <dbReference type="ChEBI" id="CHEBI:18420"/>
    </cofactor>
</comment>
<dbReference type="OrthoDB" id="9780815at2"/>
<dbReference type="NCBIfam" id="TIGR00087">
    <property type="entry name" value="surE"/>
    <property type="match status" value="1"/>
</dbReference>
<feature type="binding site" evidence="9">
    <location>
        <position position="8"/>
    </location>
    <ligand>
        <name>a divalent metal cation</name>
        <dbReference type="ChEBI" id="CHEBI:60240"/>
    </ligand>
</feature>
<reference evidence="11 12" key="1">
    <citation type="submission" date="2015-12" db="EMBL/GenBank/DDBJ databases">
        <title>Draft genome sequnece of Fervidicola ferrireducens strain Y170.</title>
        <authorList>
            <person name="Patel B.K."/>
        </authorList>
    </citation>
    <scope>NUCLEOTIDE SEQUENCE [LARGE SCALE GENOMIC DNA]</scope>
    <source>
        <strain evidence="11 12">Y170</strain>
    </source>
</reference>
<dbReference type="SUPFAM" id="SSF64167">
    <property type="entry name" value="SurE-like"/>
    <property type="match status" value="1"/>
</dbReference>
<dbReference type="GO" id="GO:0008253">
    <property type="term" value="F:5'-nucleotidase activity"/>
    <property type="evidence" value="ECO:0007669"/>
    <property type="project" value="UniProtKB-UniRule"/>
</dbReference>
<dbReference type="GO" id="GO:0004309">
    <property type="term" value="F:exopolyphosphatase activity"/>
    <property type="evidence" value="ECO:0007669"/>
    <property type="project" value="TreeGrafter"/>
</dbReference>
<dbReference type="NCBIfam" id="NF001490">
    <property type="entry name" value="PRK00346.1-4"/>
    <property type="match status" value="1"/>
</dbReference>
<dbReference type="GO" id="GO:0000166">
    <property type="term" value="F:nucleotide binding"/>
    <property type="evidence" value="ECO:0007669"/>
    <property type="project" value="UniProtKB-KW"/>
</dbReference>
<dbReference type="Pfam" id="PF01975">
    <property type="entry name" value="SurE"/>
    <property type="match status" value="1"/>
</dbReference>
<evidence type="ECO:0000256" key="5">
    <source>
        <dbReference type="ARBA" id="ARBA00022490"/>
    </source>
</evidence>
<evidence type="ECO:0000256" key="4">
    <source>
        <dbReference type="ARBA" id="ARBA00011062"/>
    </source>
</evidence>
<keyword evidence="6 9" id="KW-0479">Metal-binding</keyword>